<reference evidence="2 3" key="1">
    <citation type="submission" date="2020-07" db="EMBL/GenBank/DDBJ databases">
        <title>Sequencing the genomes of 1000 actinobacteria strains.</title>
        <authorList>
            <person name="Klenk H.-P."/>
        </authorList>
    </citation>
    <scope>NUCLEOTIDE SEQUENCE [LARGE SCALE GENOMIC DNA]</scope>
    <source>
        <strain evidence="2 3">LI1</strain>
    </source>
</reference>
<dbReference type="RefSeq" id="WP_179579860.1">
    <property type="nucleotide sequence ID" value="NZ_JACCFM010000001.1"/>
</dbReference>
<feature type="transmembrane region" description="Helical" evidence="1">
    <location>
        <begin position="72"/>
        <end position="92"/>
    </location>
</feature>
<proteinExistence type="predicted"/>
<evidence type="ECO:0000313" key="3">
    <source>
        <dbReference type="Proteomes" id="UP000537260"/>
    </source>
</evidence>
<feature type="transmembrane region" description="Helical" evidence="1">
    <location>
        <begin position="42"/>
        <end position="60"/>
    </location>
</feature>
<feature type="transmembrane region" description="Helical" evidence="1">
    <location>
        <begin position="336"/>
        <end position="361"/>
    </location>
</feature>
<keyword evidence="1" id="KW-0812">Transmembrane</keyword>
<keyword evidence="3" id="KW-1185">Reference proteome</keyword>
<accession>A0A7Z0EHX7</accession>
<name>A0A7Z0EHX7_9MICO</name>
<dbReference type="Proteomes" id="UP000537260">
    <property type="component" value="Unassembled WGS sequence"/>
</dbReference>
<dbReference type="AlphaFoldDB" id="A0A7Z0EHX7"/>
<sequence length="368" mass="40981">MDLRWLEAPESEVRAAMAALGRGIRSTPVPRKRWMLANVNDCLVLWYAGITLVTIGFRPYGLGTVPFGAGELLALAILGVWIIGACGLRRWVGSGERHTRLNDSRSTLTALANGFEPRCIRKVAFTSIMAAAGTRTFFQYPRFVAPGIEFGTLFNKWHYVAVTLPAPLPHLILDATSNRRISTELPVEFKQAERLSLEGDFDKSFQLYSPPEYRRDALYVLTPDLMAALIDDAGSYNVEIIDSTLVFFTPRAADFSVSETWSSLDALVTNVVPRIVTKARRFRDERVPGQEIPWTLNRITAEHERPEATWVAPVPIIGPGGRRLNVRDRRGVARSILLGIRVYVVGFFLYGLPGCMLIVGFSNITEGL</sequence>
<organism evidence="2 3">
    <name type="scientific">Glaciibacter psychrotolerans</name>
    <dbReference type="NCBI Taxonomy" id="670054"/>
    <lineage>
        <taxon>Bacteria</taxon>
        <taxon>Bacillati</taxon>
        <taxon>Actinomycetota</taxon>
        <taxon>Actinomycetes</taxon>
        <taxon>Micrococcales</taxon>
        <taxon>Microbacteriaceae</taxon>
        <taxon>Glaciibacter</taxon>
    </lineage>
</organism>
<comment type="caution">
    <text evidence="2">The sequence shown here is derived from an EMBL/GenBank/DDBJ whole genome shotgun (WGS) entry which is preliminary data.</text>
</comment>
<keyword evidence="1" id="KW-0472">Membrane</keyword>
<protein>
    <submittedName>
        <fullName evidence="2">Uncharacterized protein</fullName>
    </submittedName>
</protein>
<dbReference type="EMBL" id="JACCFM010000001">
    <property type="protein sequence ID" value="NYJ21227.1"/>
    <property type="molecule type" value="Genomic_DNA"/>
</dbReference>
<keyword evidence="1" id="KW-1133">Transmembrane helix</keyword>
<gene>
    <name evidence="2" type="ORF">HNR05_003018</name>
</gene>
<evidence type="ECO:0000313" key="2">
    <source>
        <dbReference type="EMBL" id="NYJ21227.1"/>
    </source>
</evidence>
<evidence type="ECO:0000256" key="1">
    <source>
        <dbReference type="SAM" id="Phobius"/>
    </source>
</evidence>